<reference evidence="2" key="1">
    <citation type="journal article" date="2021" name="Nat. Commun.">
        <title>Genetic determinants of endophytism in the Arabidopsis root mycobiome.</title>
        <authorList>
            <person name="Mesny F."/>
            <person name="Miyauchi S."/>
            <person name="Thiergart T."/>
            <person name="Pickel B."/>
            <person name="Atanasova L."/>
            <person name="Karlsson M."/>
            <person name="Huettel B."/>
            <person name="Barry K.W."/>
            <person name="Haridas S."/>
            <person name="Chen C."/>
            <person name="Bauer D."/>
            <person name="Andreopoulos W."/>
            <person name="Pangilinan J."/>
            <person name="LaButti K."/>
            <person name="Riley R."/>
            <person name="Lipzen A."/>
            <person name="Clum A."/>
            <person name="Drula E."/>
            <person name="Henrissat B."/>
            <person name="Kohler A."/>
            <person name="Grigoriev I.V."/>
            <person name="Martin F.M."/>
            <person name="Hacquard S."/>
        </authorList>
    </citation>
    <scope>NUCLEOTIDE SEQUENCE</scope>
    <source>
        <strain evidence="2">MPI-CAGE-CH-0243</strain>
    </source>
</reference>
<dbReference type="AlphaFoldDB" id="A0A9P9CYZ9"/>
<evidence type="ECO:0000259" key="1">
    <source>
        <dbReference type="Pfam" id="PF06985"/>
    </source>
</evidence>
<dbReference type="PANTHER" id="PTHR33112:SF16">
    <property type="entry name" value="HETEROKARYON INCOMPATIBILITY DOMAIN-CONTAINING PROTEIN"/>
    <property type="match status" value="1"/>
</dbReference>
<proteinExistence type="predicted"/>
<feature type="domain" description="Heterokaryon incompatibility" evidence="1">
    <location>
        <begin position="257"/>
        <end position="412"/>
    </location>
</feature>
<organism evidence="2 3">
    <name type="scientific">Dendryphion nanum</name>
    <dbReference type="NCBI Taxonomy" id="256645"/>
    <lineage>
        <taxon>Eukaryota</taxon>
        <taxon>Fungi</taxon>
        <taxon>Dikarya</taxon>
        <taxon>Ascomycota</taxon>
        <taxon>Pezizomycotina</taxon>
        <taxon>Dothideomycetes</taxon>
        <taxon>Pleosporomycetidae</taxon>
        <taxon>Pleosporales</taxon>
        <taxon>Torulaceae</taxon>
        <taxon>Dendryphion</taxon>
    </lineage>
</organism>
<dbReference type="Proteomes" id="UP000700596">
    <property type="component" value="Unassembled WGS sequence"/>
</dbReference>
<gene>
    <name evidence="2" type="ORF">B0J11DRAFT_205851</name>
</gene>
<dbReference type="EMBL" id="JAGMWT010000028">
    <property type="protein sequence ID" value="KAH7110295.1"/>
    <property type="molecule type" value="Genomic_DNA"/>
</dbReference>
<protein>
    <submittedName>
        <fullName evidence="2">Heterokaryon incompatibility protein-domain-containing protein</fullName>
    </submittedName>
</protein>
<accession>A0A9P9CYZ9</accession>
<evidence type="ECO:0000313" key="3">
    <source>
        <dbReference type="Proteomes" id="UP000700596"/>
    </source>
</evidence>
<name>A0A9P9CYZ9_9PLEO</name>
<dbReference type="InterPro" id="IPR010730">
    <property type="entry name" value="HET"/>
</dbReference>
<dbReference type="PANTHER" id="PTHR33112">
    <property type="entry name" value="DOMAIN PROTEIN, PUTATIVE-RELATED"/>
    <property type="match status" value="1"/>
</dbReference>
<evidence type="ECO:0000313" key="2">
    <source>
        <dbReference type="EMBL" id="KAH7110295.1"/>
    </source>
</evidence>
<dbReference type="Pfam" id="PF06985">
    <property type="entry name" value="HET"/>
    <property type="match status" value="1"/>
</dbReference>
<comment type="caution">
    <text evidence="2">The sequence shown here is derived from an EMBL/GenBank/DDBJ whole genome shotgun (WGS) entry which is preliminary data.</text>
</comment>
<sequence length="735" mass="83413">MHRRVSSAIKRLNRPASTLNDAHLCKSCQGLVLSHNLIKGIPESQLPDAKVALDLSQGFIDLPVKKLDSSPLFPTLRLSAAVGCEFCAVLFDALLLEGKSFLNQSPSNFQAHDLPRGDVVLKFRYNCAPELGLVSFNAGQWPTYFSALEALIYYKNNPNSSTPYILVFKVHADAGSQVGTFLRIRRSPTDPSPLSQCNIRMIKSWIHECRDNHYACSPIASTSTPDRPTRLVYVGGRSPDDVPRLVLSRELTGDTRYAALSYPWGPPSSMRLTTTLQNMNAHVRGIAWEKLPLTFRDVLKTARMLGLDYVWIDALCIVQNHERDWQVEAAKMGDIYRGAQITLAAASARSTNDGFLQRETAKTSVRIPFQSMAHDSISGEYYVSFSERGYKEDFGRDIEESFWNERGWTFQERYLSRRVLFFGEHGLFFECRMHRRLEGYESPIQRSLAFYKHLENNDDWAILHMSWKRIVEEFSARSFTFEKDRLPALAGLAKEMIVQTGSDQVSISDYAAGLWKKSIESDLSWIVDDSNISNMATDQTEKEKTLSRPPSWSWTSIARKVLWSAIPAGAELKIRCHVSQVEVHTAGVDPLGEVIGGSLVLEGCLTQVSIPDHCFSRNVLTSRVNPWYTTIVDYRNAEIEYALDQIMSNPMDTYLALTTSLSNTELGALHGLILTPVERLPNNNALPTFRRIGAFRVRDFTRRIDHGHGEYEWKIRRVRIFEELFQGKECQYRLL</sequence>
<keyword evidence="3" id="KW-1185">Reference proteome</keyword>
<dbReference type="OrthoDB" id="2958217at2759"/>